<feature type="domain" description="EamA" evidence="2">
    <location>
        <begin position="2"/>
        <end position="144"/>
    </location>
</feature>
<evidence type="ECO:0000313" key="4">
    <source>
        <dbReference type="Proteomes" id="UP000824246"/>
    </source>
</evidence>
<organism evidence="3 4">
    <name type="scientific">Candidatus Barnesiella excrementipullorum</name>
    <dbReference type="NCBI Taxonomy" id="2838479"/>
    <lineage>
        <taxon>Bacteria</taxon>
        <taxon>Pseudomonadati</taxon>
        <taxon>Bacteroidota</taxon>
        <taxon>Bacteroidia</taxon>
        <taxon>Bacteroidales</taxon>
        <taxon>Barnesiellaceae</taxon>
        <taxon>Barnesiella</taxon>
    </lineage>
</organism>
<dbReference type="PANTHER" id="PTHR22911">
    <property type="entry name" value="ACYL-MALONYL CONDENSING ENZYME-RELATED"/>
    <property type="match status" value="1"/>
</dbReference>
<name>A0A9D2AQT4_9BACT</name>
<reference evidence="3" key="1">
    <citation type="journal article" date="2021" name="PeerJ">
        <title>Extensive microbial diversity within the chicken gut microbiome revealed by metagenomics and culture.</title>
        <authorList>
            <person name="Gilroy R."/>
            <person name="Ravi A."/>
            <person name="Getino M."/>
            <person name="Pursley I."/>
            <person name="Horton D.L."/>
            <person name="Alikhan N.F."/>
            <person name="Baker D."/>
            <person name="Gharbi K."/>
            <person name="Hall N."/>
            <person name="Watson M."/>
            <person name="Adriaenssens E.M."/>
            <person name="Foster-Nyarko E."/>
            <person name="Jarju S."/>
            <person name="Secka A."/>
            <person name="Antonio M."/>
            <person name="Oren A."/>
            <person name="Chaudhuri R.R."/>
            <person name="La Ragione R."/>
            <person name="Hildebrand F."/>
            <person name="Pallen M.J."/>
        </authorList>
    </citation>
    <scope>NUCLEOTIDE SEQUENCE</scope>
    <source>
        <strain evidence="3">ChiHjej12B11-16260</strain>
    </source>
</reference>
<feature type="transmembrane region" description="Helical" evidence="1">
    <location>
        <begin position="282"/>
        <end position="299"/>
    </location>
</feature>
<feature type="transmembrane region" description="Helical" evidence="1">
    <location>
        <begin position="74"/>
        <end position="93"/>
    </location>
</feature>
<dbReference type="Gene3D" id="1.10.3730.20">
    <property type="match status" value="1"/>
</dbReference>
<dbReference type="Proteomes" id="UP000824246">
    <property type="component" value="Unassembled WGS sequence"/>
</dbReference>
<keyword evidence="1" id="KW-0472">Membrane</keyword>
<feature type="transmembrane region" description="Helical" evidence="1">
    <location>
        <begin position="225"/>
        <end position="244"/>
    </location>
</feature>
<feature type="transmembrane region" description="Helical" evidence="1">
    <location>
        <begin position="30"/>
        <end position="53"/>
    </location>
</feature>
<dbReference type="InterPro" id="IPR000620">
    <property type="entry name" value="EamA_dom"/>
</dbReference>
<accession>A0A9D2AQT4</accession>
<evidence type="ECO:0000313" key="3">
    <source>
        <dbReference type="EMBL" id="HIX45759.1"/>
    </source>
</evidence>
<comment type="caution">
    <text evidence="3">The sequence shown here is derived from an EMBL/GenBank/DDBJ whole genome shotgun (WGS) entry which is preliminary data.</text>
</comment>
<evidence type="ECO:0000256" key="1">
    <source>
        <dbReference type="SAM" id="Phobius"/>
    </source>
</evidence>
<evidence type="ECO:0000259" key="2">
    <source>
        <dbReference type="Pfam" id="PF00892"/>
    </source>
</evidence>
<dbReference type="GO" id="GO:0016020">
    <property type="term" value="C:membrane"/>
    <property type="evidence" value="ECO:0007669"/>
    <property type="project" value="InterPro"/>
</dbReference>
<keyword evidence="1" id="KW-0812">Transmembrane</keyword>
<keyword evidence="1" id="KW-1133">Transmembrane helix</keyword>
<feature type="domain" description="EamA" evidence="2">
    <location>
        <begin position="158"/>
        <end position="296"/>
    </location>
</feature>
<feature type="transmembrane region" description="Helical" evidence="1">
    <location>
        <begin position="250"/>
        <end position="273"/>
    </location>
</feature>
<sequence length="301" mass="34233">MWLSLAFLSALLLGGYEVFKKAALNNNAVIPVLLLNTLFCSLLFLPLIILSYAAPELMRDTIFYVPHVDARTHLYIFGKSCIVLTSWLFAYFATKHLPITIAGPIKASQPILTLVGALIIFGERLNIYQWIGVILAIVSFIMLSLSGKKEGINFKHNLWILFIVLATVTGAMSALYDKYLMSHNFDRMTVLVWYSYYQFGLMALISLILWYPRRKTSTPFQWRNSIFFISLFLVCADFVYFYALSYPDSMISIVSMIRRSSVVVSFIAGALIFKEKNIKDKSTDLILVLLGMLFLYIGTRA</sequence>
<dbReference type="EMBL" id="DXFB01000156">
    <property type="protein sequence ID" value="HIX45759.1"/>
    <property type="molecule type" value="Genomic_DNA"/>
</dbReference>
<proteinExistence type="predicted"/>
<reference evidence="3" key="2">
    <citation type="submission" date="2021-04" db="EMBL/GenBank/DDBJ databases">
        <authorList>
            <person name="Gilroy R."/>
        </authorList>
    </citation>
    <scope>NUCLEOTIDE SEQUENCE</scope>
    <source>
        <strain evidence="3">ChiHjej12B11-16260</strain>
    </source>
</reference>
<dbReference type="InterPro" id="IPR037185">
    <property type="entry name" value="EmrE-like"/>
</dbReference>
<dbReference type="AlphaFoldDB" id="A0A9D2AQT4"/>
<dbReference type="SUPFAM" id="SSF103481">
    <property type="entry name" value="Multidrug resistance efflux transporter EmrE"/>
    <property type="match status" value="2"/>
</dbReference>
<dbReference type="PANTHER" id="PTHR22911:SF137">
    <property type="entry name" value="SOLUTE CARRIER FAMILY 35 MEMBER G2-RELATED"/>
    <property type="match status" value="1"/>
</dbReference>
<protein>
    <submittedName>
        <fullName evidence="3">DMT family transporter</fullName>
    </submittedName>
</protein>
<gene>
    <name evidence="3" type="ORF">H9982_06020</name>
</gene>
<dbReference type="Pfam" id="PF00892">
    <property type="entry name" value="EamA"/>
    <property type="match status" value="2"/>
</dbReference>
<feature type="transmembrane region" description="Helical" evidence="1">
    <location>
        <begin position="158"/>
        <end position="176"/>
    </location>
</feature>
<feature type="transmembrane region" description="Helical" evidence="1">
    <location>
        <begin position="127"/>
        <end position="146"/>
    </location>
</feature>
<feature type="transmembrane region" description="Helical" evidence="1">
    <location>
        <begin position="196"/>
        <end position="213"/>
    </location>
</feature>